<keyword evidence="1" id="KW-0812">Transmembrane</keyword>
<evidence type="ECO:0000313" key="2">
    <source>
        <dbReference type="EMBL" id="KAK4744297.1"/>
    </source>
</evidence>
<evidence type="ECO:0000256" key="1">
    <source>
        <dbReference type="SAM" id="Phobius"/>
    </source>
</evidence>
<organism evidence="2 3">
    <name type="scientific">Trapa incisa</name>
    <dbReference type="NCBI Taxonomy" id="236973"/>
    <lineage>
        <taxon>Eukaryota</taxon>
        <taxon>Viridiplantae</taxon>
        <taxon>Streptophyta</taxon>
        <taxon>Embryophyta</taxon>
        <taxon>Tracheophyta</taxon>
        <taxon>Spermatophyta</taxon>
        <taxon>Magnoliopsida</taxon>
        <taxon>eudicotyledons</taxon>
        <taxon>Gunneridae</taxon>
        <taxon>Pentapetalae</taxon>
        <taxon>rosids</taxon>
        <taxon>malvids</taxon>
        <taxon>Myrtales</taxon>
        <taxon>Lythraceae</taxon>
        <taxon>Trapa</taxon>
    </lineage>
</organism>
<accession>A0AAN7GWN0</accession>
<keyword evidence="3" id="KW-1185">Reference proteome</keyword>
<feature type="transmembrane region" description="Helical" evidence="1">
    <location>
        <begin position="25"/>
        <end position="42"/>
    </location>
</feature>
<keyword evidence="1" id="KW-1133">Transmembrane helix</keyword>
<keyword evidence="1" id="KW-0472">Membrane</keyword>
<dbReference type="EMBL" id="JAXIOK010000022">
    <property type="protein sequence ID" value="KAK4744297.1"/>
    <property type="molecule type" value="Genomic_DNA"/>
</dbReference>
<proteinExistence type="predicted"/>
<reference evidence="2 3" key="1">
    <citation type="journal article" date="2023" name="Hortic Res">
        <title>Pangenome of water caltrop reveals structural variations and asymmetric subgenome divergence after allopolyploidization.</title>
        <authorList>
            <person name="Zhang X."/>
            <person name="Chen Y."/>
            <person name="Wang L."/>
            <person name="Yuan Y."/>
            <person name="Fang M."/>
            <person name="Shi L."/>
            <person name="Lu R."/>
            <person name="Comes H.P."/>
            <person name="Ma Y."/>
            <person name="Chen Y."/>
            <person name="Huang G."/>
            <person name="Zhou Y."/>
            <person name="Zheng Z."/>
            <person name="Qiu Y."/>
        </authorList>
    </citation>
    <scope>NUCLEOTIDE SEQUENCE [LARGE SCALE GENOMIC DNA]</scope>
    <source>
        <tissue evidence="2">Roots</tissue>
    </source>
</reference>
<evidence type="ECO:0000313" key="3">
    <source>
        <dbReference type="Proteomes" id="UP001345219"/>
    </source>
</evidence>
<sequence length="70" mass="7642">MVSTMEKIIAYGHEGRIGDKWSLRILWTCVVGSGIGLYMVVVERQLQNRDRMAAEALGSIAADSSSGQEV</sequence>
<comment type="caution">
    <text evidence="2">The sequence shown here is derived from an EMBL/GenBank/DDBJ whole genome shotgun (WGS) entry which is preliminary data.</text>
</comment>
<protein>
    <submittedName>
        <fullName evidence="2">Uncharacterized protein</fullName>
    </submittedName>
</protein>
<dbReference type="AlphaFoldDB" id="A0AAN7GWN0"/>
<dbReference type="Proteomes" id="UP001345219">
    <property type="component" value="Chromosome 9"/>
</dbReference>
<name>A0AAN7GWN0_9MYRT</name>
<gene>
    <name evidence="2" type="ORF">SAY87_010609</name>
</gene>